<keyword evidence="5" id="KW-1185">Reference proteome</keyword>
<evidence type="ECO:0000313" key="4">
    <source>
        <dbReference type="EMBL" id="MFA0567890.1"/>
    </source>
</evidence>
<evidence type="ECO:0000256" key="2">
    <source>
        <dbReference type="ARBA" id="ARBA00023315"/>
    </source>
</evidence>
<evidence type="ECO:0000259" key="3">
    <source>
        <dbReference type="PROSITE" id="PS51186"/>
    </source>
</evidence>
<dbReference type="InterPro" id="IPR051556">
    <property type="entry name" value="N-term/lysine_N-AcTrnsfr"/>
</dbReference>
<dbReference type="PANTHER" id="PTHR42919:SF8">
    <property type="entry name" value="N-ALPHA-ACETYLTRANSFERASE 50"/>
    <property type="match status" value="1"/>
</dbReference>
<dbReference type="PANTHER" id="PTHR42919">
    <property type="entry name" value="N-ALPHA-ACETYLTRANSFERASE"/>
    <property type="match status" value="1"/>
</dbReference>
<sequence>MANDLNLVPMHETEFGDVFMLTKATLFHYINDTFGWHDDFQYERLKNDYPLSWYYWVKYQNKRVGLLCFKPQSKSYHIHLLIVFPEFHRQGLGSKIMAQVYDITERNQCDSITLSSFKSNKKAIEFYRKLGYKITNDSDKDFVTMKLDVVSKIGGISTKLNLI</sequence>
<dbReference type="RefSeq" id="WP_372265410.1">
    <property type="nucleotide sequence ID" value="NZ_JBFRUW010000016.1"/>
</dbReference>
<dbReference type="InterPro" id="IPR000182">
    <property type="entry name" value="GNAT_dom"/>
</dbReference>
<gene>
    <name evidence="4" type="ORF">AB4566_06350</name>
</gene>
<dbReference type="Proteomes" id="UP001570417">
    <property type="component" value="Unassembled WGS sequence"/>
</dbReference>
<comment type="caution">
    <text evidence="4">The sequence shown here is derived from an EMBL/GenBank/DDBJ whole genome shotgun (WGS) entry which is preliminary data.</text>
</comment>
<dbReference type="InterPro" id="IPR016181">
    <property type="entry name" value="Acyl_CoA_acyltransferase"/>
</dbReference>
<dbReference type="CDD" id="cd04301">
    <property type="entry name" value="NAT_SF"/>
    <property type="match status" value="1"/>
</dbReference>
<proteinExistence type="predicted"/>
<dbReference type="GO" id="GO:0016746">
    <property type="term" value="F:acyltransferase activity"/>
    <property type="evidence" value="ECO:0007669"/>
    <property type="project" value="UniProtKB-KW"/>
</dbReference>
<dbReference type="Pfam" id="PF00583">
    <property type="entry name" value="Acetyltransf_1"/>
    <property type="match status" value="1"/>
</dbReference>
<protein>
    <submittedName>
        <fullName evidence="4">GNAT family N-acetyltransferase</fullName>
        <ecNumber evidence="4">2.3.1.-</ecNumber>
    </submittedName>
</protein>
<reference evidence="4 5" key="1">
    <citation type="journal article" date="2024" name="ISME J.">
        <title>Tailless and filamentous prophages are predominant in marine Vibrio.</title>
        <authorList>
            <person name="Steensen K."/>
            <person name="Seneca J."/>
            <person name="Bartlau N."/>
            <person name="Yu X.A."/>
            <person name="Hussain F.A."/>
            <person name="Polz M.F."/>
        </authorList>
    </citation>
    <scope>NUCLEOTIDE SEQUENCE [LARGE SCALE GENOMIC DNA]</scope>
    <source>
        <strain evidence="4 5">10N.222.51.A1</strain>
    </source>
</reference>
<feature type="domain" description="N-acetyltransferase" evidence="3">
    <location>
        <begin position="13"/>
        <end position="150"/>
    </location>
</feature>
<organism evidence="4 5">
    <name type="scientific">Vibrio gallaecicus</name>
    <dbReference type="NCBI Taxonomy" id="552386"/>
    <lineage>
        <taxon>Bacteria</taxon>
        <taxon>Pseudomonadati</taxon>
        <taxon>Pseudomonadota</taxon>
        <taxon>Gammaproteobacteria</taxon>
        <taxon>Vibrionales</taxon>
        <taxon>Vibrionaceae</taxon>
        <taxon>Vibrio</taxon>
    </lineage>
</organism>
<dbReference type="Gene3D" id="3.40.630.30">
    <property type="match status" value="1"/>
</dbReference>
<accession>A0ABV4N904</accession>
<dbReference type="EC" id="2.3.1.-" evidence="4"/>
<dbReference type="PROSITE" id="PS51186">
    <property type="entry name" value="GNAT"/>
    <property type="match status" value="1"/>
</dbReference>
<name>A0ABV4N904_9VIBR</name>
<dbReference type="SUPFAM" id="SSF55729">
    <property type="entry name" value="Acyl-CoA N-acyltransferases (Nat)"/>
    <property type="match status" value="1"/>
</dbReference>
<evidence type="ECO:0000256" key="1">
    <source>
        <dbReference type="ARBA" id="ARBA00022679"/>
    </source>
</evidence>
<evidence type="ECO:0000313" key="5">
    <source>
        <dbReference type="Proteomes" id="UP001570417"/>
    </source>
</evidence>
<keyword evidence="2 4" id="KW-0012">Acyltransferase</keyword>
<dbReference type="EMBL" id="JBFRUW010000016">
    <property type="protein sequence ID" value="MFA0567890.1"/>
    <property type="molecule type" value="Genomic_DNA"/>
</dbReference>
<keyword evidence="1 4" id="KW-0808">Transferase</keyword>